<dbReference type="SUPFAM" id="SSF101386">
    <property type="entry name" value="all-alpha NTP pyrophosphatases"/>
    <property type="match status" value="1"/>
</dbReference>
<dbReference type="Proteomes" id="UP001596439">
    <property type="component" value="Unassembled WGS sequence"/>
</dbReference>
<dbReference type="CDD" id="cd11527">
    <property type="entry name" value="NTP-PPase_dUTPase"/>
    <property type="match status" value="1"/>
</dbReference>
<reference evidence="2" key="1">
    <citation type="journal article" date="2019" name="Int. J. Syst. Evol. Microbiol.">
        <title>The Global Catalogue of Microorganisms (GCM) 10K type strain sequencing project: providing services to taxonomists for standard genome sequencing and annotation.</title>
        <authorList>
            <consortium name="The Broad Institute Genomics Platform"/>
            <consortium name="The Broad Institute Genome Sequencing Center for Infectious Disease"/>
            <person name="Wu L."/>
            <person name="Ma J."/>
        </authorList>
    </citation>
    <scope>NUCLEOTIDE SEQUENCE [LARGE SCALE GENOMIC DNA]</scope>
    <source>
        <strain evidence="2">CCUG 55590</strain>
    </source>
</reference>
<dbReference type="Pfam" id="PF08761">
    <property type="entry name" value="dUTPase_2"/>
    <property type="match status" value="1"/>
</dbReference>
<evidence type="ECO:0000313" key="2">
    <source>
        <dbReference type="Proteomes" id="UP001596439"/>
    </source>
</evidence>
<keyword evidence="1" id="KW-0378">Hydrolase</keyword>
<keyword evidence="2" id="KW-1185">Reference proteome</keyword>
<proteinExistence type="predicted"/>
<dbReference type="InterPro" id="IPR016947">
    <property type="entry name" value="UCP030140"/>
</dbReference>
<dbReference type="EC" id="3.6.1.23" evidence="1"/>
<accession>A0ABW2PLU4</accession>
<name>A0ABW2PLU4_9BACL</name>
<comment type="caution">
    <text evidence="1">The sequence shown here is derived from an EMBL/GenBank/DDBJ whole genome shotgun (WGS) entry which is preliminary data.</text>
</comment>
<sequence length="160" mass="18491">MNWTTLFDRQRELDERIKEQHGLSGNQFDERLLALLVELGELANETRSFKFWSKKGPSPQDVILEEYVDGIHFLLSLGLALGYERDAFPAGSSYLDATDAFLDIYRKVTNFGLSKTEAMYETLMAAYLELGYTLGFNEQLILMAYMNKNEVNHERQRLGY</sequence>
<protein>
    <submittedName>
        <fullName evidence="1">dUTP diphosphatase</fullName>
        <ecNumber evidence="1">3.6.1.23</ecNumber>
    </submittedName>
</protein>
<dbReference type="PIRSF" id="PIRSF030140">
    <property type="entry name" value="UCP030140"/>
    <property type="match status" value="1"/>
</dbReference>
<dbReference type="EMBL" id="JBHTCE010000001">
    <property type="protein sequence ID" value="MFC7389425.1"/>
    <property type="molecule type" value="Genomic_DNA"/>
</dbReference>
<dbReference type="InterPro" id="IPR014871">
    <property type="entry name" value="dUTPase/dCTP_pyrophosphatase"/>
</dbReference>
<dbReference type="RefSeq" id="WP_214787336.1">
    <property type="nucleotide sequence ID" value="NZ_JANIEL010000045.1"/>
</dbReference>
<evidence type="ECO:0000313" key="1">
    <source>
        <dbReference type="EMBL" id="MFC7389425.1"/>
    </source>
</evidence>
<dbReference type="GO" id="GO:0004170">
    <property type="term" value="F:dUTP diphosphatase activity"/>
    <property type="evidence" value="ECO:0007669"/>
    <property type="project" value="UniProtKB-EC"/>
</dbReference>
<organism evidence="1 2">
    <name type="scientific">Exiguobacterium aestuarii</name>
    <dbReference type="NCBI Taxonomy" id="273527"/>
    <lineage>
        <taxon>Bacteria</taxon>
        <taxon>Bacillati</taxon>
        <taxon>Bacillota</taxon>
        <taxon>Bacilli</taxon>
        <taxon>Bacillales</taxon>
        <taxon>Bacillales Family XII. Incertae Sedis</taxon>
        <taxon>Exiguobacterium</taxon>
    </lineage>
</organism>
<dbReference type="Gene3D" id="1.10.4010.10">
    <property type="entry name" value="Type II deoxyuridine triphosphatase"/>
    <property type="match status" value="1"/>
</dbReference>
<gene>
    <name evidence="1" type="ORF">ACFQO8_04655</name>
</gene>